<evidence type="ECO:0000313" key="2">
    <source>
        <dbReference type="WBParaSite" id="PgB03_g008_t01"/>
    </source>
</evidence>
<evidence type="ECO:0000313" key="1">
    <source>
        <dbReference type="Proteomes" id="UP000887569"/>
    </source>
</evidence>
<organism evidence="1 2">
    <name type="scientific">Parascaris univalens</name>
    <name type="common">Nematode worm</name>
    <dbReference type="NCBI Taxonomy" id="6257"/>
    <lineage>
        <taxon>Eukaryota</taxon>
        <taxon>Metazoa</taxon>
        <taxon>Ecdysozoa</taxon>
        <taxon>Nematoda</taxon>
        <taxon>Chromadorea</taxon>
        <taxon>Rhabditida</taxon>
        <taxon>Spirurina</taxon>
        <taxon>Ascaridomorpha</taxon>
        <taxon>Ascaridoidea</taxon>
        <taxon>Ascarididae</taxon>
        <taxon>Parascaris</taxon>
    </lineage>
</organism>
<dbReference type="AlphaFoldDB" id="A0A914ZF21"/>
<dbReference type="WBParaSite" id="PgB03_g008_t01">
    <property type="protein sequence ID" value="PgB03_g008_t01"/>
    <property type="gene ID" value="PgB03_g008"/>
</dbReference>
<accession>A0A914ZF21</accession>
<proteinExistence type="predicted"/>
<protein>
    <submittedName>
        <fullName evidence="2">Uncharacterized protein</fullName>
    </submittedName>
</protein>
<reference evidence="2" key="1">
    <citation type="submission" date="2022-11" db="UniProtKB">
        <authorList>
            <consortium name="WormBaseParasite"/>
        </authorList>
    </citation>
    <scope>IDENTIFICATION</scope>
</reference>
<keyword evidence="1" id="KW-1185">Reference proteome</keyword>
<name>A0A914ZF21_PARUN</name>
<sequence>RNKREVVSKSEYQLLNEDAGIGPLGIFVRSLRNMLHEIKDFASGRGMSFDSGIENVTVDASRISLADRSRRTLDAISGPLKLVSEGIKLGLIAAEQNSTRPDTDNNNAQLDDE</sequence>
<dbReference type="Proteomes" id="UP000887569">
    <property type="component" value="Unplaced"/>
</dbReference>